<dbReference type="Gene3D" id="1.10.10.10">
    <property type="entry name" value="Winged helix-like DNA-binding domain superfamily/Winged helix DNA-binding domain"/>
    <property type="match status" value="1"/>
</dbReference>
<proteinExistence type="predicted"/>
<evidence type="ECO:0000313" key="2">
    <source>
        <dbReference type="Proteomes" id="UP000260773"/>
    </source>
</evidence>
<comment type="caution">
    <text evidence="1">The sequence shown here is derived from an EMBL/GenBank/DDBJ whole genome shotgun (WGS) entry which is preliminary data.</text>
</comment>
<dbReference type="Proteomes" id="UP000260773">
    <property type="component" value="Unassembled WGS sequence"/>
</dbReference>
<reference evidence="1 2" key="1">
    <citation type="submission" date="2018-08" db="EMBL/GenBank/DDBJ databases">
        <title>A genome reference for cultivated species of the human gut microbiota.</title>
        <authorList>
            <person name="Zou Y."/>
            <person name="Xue W."/>
            <person name="Luo G."/>
        </authorList>
    </citation>
    <scope>NUCLEOTIDE SEQUENCE [LARGE SCALE GENOMIC DNA]</scope>
    <source>
        <strain evidence="1 2">AF45-17</strain>
    </source>
</reference>
<dbReference type="SUPFAM" id="SSF46785">
    <property type="entry name" value="Winged helix' DNA-binding domain"/>
    <property type="match status" value="1"/>
</dbReference>
<evidence type="ECO:0008006" key="3">
    <source>
        <dbReference type="Google" id="ProtNLM"/>
    </source>
</evidence>
<dbReference type="AlphaFoldDB" id="A0A3E2TRZ0"/>
<sequence length="110" mass="12561">MAQNDYFVIVYRVLKYLYDCLKAGNQPEIAYLAASTYNIPDSYWIYIVISLINEGYIKGITMTSTKDGVVFGDLQDAIITPKGIEYLFENSLLEKAKKTLKEAKEMIPFI</sequence>
<accession>A0A3E2TRZ0</accession>
<dbReference type="InterPro" id="IPR036388">
    <property type="entry name" value="WH-like_DNA-bd_sf"/>
</dbReference>
<dbReference type="Pfam" id="PF09639">
    <property type="entry name" value="YjcQ"/>
    <property type="match status" value="1"/>
</dbReference>
<organism evidence="1 2">
    <name type="scientific">Coprococcus catus</name>
    <dbReference type="NCBI Taxonomy" id="116085"/>
    <lineage>
        <taxon>Bacteria</taxon>
        <taxon>Bacillati</taxon>
        <taxon>Bacillota</taxon>
        <taxon>Clostridia</taxon>
        <taxon>Lachnospirales</taxon>
        <taxon>Lachnospiraceae</taxon>
        <taxon>Coprococcus</taxon>
    </lineage>
</organism>
<evidence type="ECO:0000313" key="1">
    <source>
        <dbReference type="EMBL" id="RGB81723.1"/>
    </source>
</evidence>
<dbReference type="InterPro" id="IPR018597">
    <property type="entry name" value="Phage_Tuc2009_YjcQ"/>
</dbReference>
<protein>
    <recommendedName>
        <fullName evidence="3">YjcQ protein</fullName>
    </recommendedName>
</protein>
<dbReference type="InterPro" id="IPR036390">
    <property type="entry name" value="WH_DNA-bd_sf"/>
</dbReference>
<dbReference type="EMBL" id="QVEP01000004">
    <property type="protein sequence ID" value="RGB81723.1"/>
    <property type="molecule type" value="Genomic_DNA"/>
</dbReference>
<name>A0A3E2TRZ0_9FIRM</name>
<gene>
    <name evidence="1" type="ORF">DW070_02800</name>
</gene>